<proteinExistence type="predicted"/>
<feature type="compositionally biased region" description="Basic and acidic residues" evidence="1">
    <location>
        <begin position="450"/>
        <end position="465"/>
    </location>
</feature>
<feature type="region of interest" description="Disordered" evidence="1">
    <location>
        <begin position="183"/>
        <end position="205"/>
    </location>
</feature>
<feature type="region of interest" description="Disordered" evidence="1">
    <location>
        <begin position="426"/>
        <end position="478"/>
    </location>
</feature>
<sequence length="478" mass="51179">MLRLVENGPDASPAGQLLAHARIWHAAEPGEHLQFQELGVVEAQGLRCIAQHGGLRLAPHPADAGADIHRRLLPFVEQPGVEHDLAVGDRDQVGRDVGAEIARIGLGDRQRSQRAAALVPGQLGRTLQQPGVHVEHVAGIRLAPRRLAREQRNFAVAGGMLAQVVDHNQRMLAAVAEILSHGEAGERSDPLQAGRTRGSGDDDDAALRRTMGLDGVDRTSHARALLADRDIDAHDIAGLLVDDGVDGDGGLADGTVADDEFALAAAEREQSVDHDQAGLHRLGHQISLDDFGCRALDGLQRLCRDRPLAVERTAERIDDAPQQGGAYRHAHHVPAAAHRVAGLDGIDRVEQHATDPVPFEHLGEAELALVETQQFVEPDVGQAGNEGDPVADLLDTADLFGLRPKCRRPDLGAGAIQPGLRLDIRVDGHGDQGNAGPAARHPGRSAPRGYGRDRHANCWRRRDVGRAIPAPRRAPDQP</sequence>
<protein>
    <submittedName>
        <fullName evidence="2">Uncharacterized protein</fullName>
    </submittedName>
</protein>
<name>A0A1J5PEX6_9ZZZZ</name>
<dbReference type="AntiFam" id="ANF00063">
    <property type="entry name" value="Antisense to ATP synthase alpha subunit"/>
</dbReference>
<dbReference type="EMBL" id="MLJW01004540">
    <property type="protein sequence ID" value="OIQ69778.1"/>
    <property type="molecule type" value="Genomic_DNA"/>
</dbReference>
<evidence type="ECO:0000313" key="2">
    <source>
        <dbReference type="EMBL" id="OIQ69778.1"/>
    </source>
</evidence>
<accession>A0A1J5PEX6</accession>
<reference evidence="2" key="1">
    <citation type="submission" date="2016-10" db="EMBL/GenBank/DDBJ databases">
        <title>Sequence of Gallionella enrichment culture.</title>
        <authorList>
            <person name="Poehlein A."/>
            <person name="Muehling M."/>
            <person name="Daniel R."/>
        </authorList>
    </citation>
    <scope>NUCLEOTIDE SEQUENCE</scope>
</reference>
<gene>
    <name evidence="2" type="ORF">GALL_486180</name>
</gene>
<dbReference type="AlphaFoldDB" id="A0A1J5PEX6"/>
<comment type="caution">
    <text evidence="2">The sequence shown here is derived from an EMBL/GenBank/DDBJ whole genome shotgun (WGS) entry which is preliminary data.</text>
</comment>
<evidence type="ECO:0000256" key="1">
    <source>
        <dbReference type="SAM" id="MobiDB-lite"/>
    </source>
</evidence>
<organism evidence="2">
    <name type="scientific">mine drainage metagenome</name>
    <dbReference type="NCBI Taxonomy" id="410659"/>
    <lineage>
        <taxon>unclassified sequences</taxon>
        <taxon>metagenomes</taxon>
        <taxon>ecological metagenomes</taxon>
    </lineage>
</organism>